<reference evidence="1 2" key="1">
    <citation type="submission" date="2019-07" db="EMBL/GenBank/DDBJ databases">
        <title>Whole genome shotgun sequence of Halolactibacillus alkaliphilus NBRC 103919.</title>
        <authorList>
            <person name="Hosoyama A."/>
            <person name="Uohara A."/>
            <person name="Ohji S."/>
            <person name="Ichikawa N."/>
        </authorList>
    </citation>
    <scope>NUCLEOTIDE SEQUENCE [LARGE SCALE GENOMIC DNA]</scope>
    <source>
        <strain evidence="1 2">NBRC 103919</strain>
    </source>
</reference>
<evidence type="ECO:0000313" key="1">
    <source>
        <dbReference type="EMBL" id="GEN56303.1"/>
    </source>
</evidence>
<dbReference type="AlphaFoldDB" id="A0A511X030"/>
<accession>A0A511X030</accession>
<dbReference type="EMBL" id="BJYE01000007">
    <property type="protein sequence ID" value="GEN56303.1"/>
    <property type="molecule type" value="Genomic_DNA"/>
</dbReference>
<sequence>MAHAEGKFLEDYFPIIYSCRLRATNHPGKQMVQKEKWLHPAYFKDHEPDTIARVIETKKLDLFDE</sequence>
<comment type="caution">
    <text evidence="1">The sequence shown here is derived from an EMBL/GenBank/DDBJ whole genome shotgun (WGS) entry which is preliminary data.</text>
</comment>
<evidence type="ECO:0000313" key="2">
    <source>
        <dbReference type="Proteomes" id="UP000321400"/>
    </source>
</evidence>
<protein>
    <submittedName>
        <fullName evidence="1">Uncharacterized protein</fullName>
    </submittedName>
</protein>
<name>A0A511X030_9BACI</name>
<keyword evidence="2" id="KW-1185">Reference proteome</keyword>
<dbReference type="Proteomes" id="UP000321400">
    <property type="component" value="Unassembled WGS sequence"/>
</dbReference>
<organism evidence="1 2">
    <name type="scientific">Halolactibacillus alkaliphilus</name>
    <dbReference type="NCBI Taxonomy" id="442899"/>
    <lineage>
        <taxon>Bacteria</taxon>
        <taxon>Bacillati</taxon>
        <taxon>Bacillota</taxon>
        <taxon>Bacilli</taxon>
        <taxon>Bacillales</taxon>
        <taxon>Bacillaceae</taxon>
        <taxon>Halolactibacillus</taxon>
    </lineage>
</organism>
<proteinExistence type="predicted"/>
<dbReference type="RefSeq" id="WP_089801391.1">
    <property type="nucleotide sequence ID" value="NZ_BJYE01000007.1"/>
</dbReference>
<dbReference type="OrthoDB" id="9815057at2"/>
<gene>
    <name evidence="1" type="ORF">HAL01_07670</name>
</gene>